<keyword evidence="2" id="KW-1185">Reference proteome</keyword>
<comment type="caution">
    <text evidence="1">The sequence shown here is derived from an EMBL/GenBank/DDBJ whole genome shotgun (WGS) entry which is preliminary data.</text>
</comment>
<organism evidence="1 2">
    <name type="scientific">Rhynocoris fuscipes</name>
    <dbReference type="NCBI Taxonomy" id="488301"/>
    <lineage>
        <taxon>Eukaryota</taxon>
        <taxon>Metazoa</taxon>
        <taxon>Ecdysozoa</taxon>
        <taxon>Arthropoda</taxon>
        <taxon>Hexapoda</taxon>
        <taxon>Insecta</taxon>
        <taxon>Pterygota</taxon>
        <taxon>Neoptera</taxon>
        <taxon>Paraneoptera</taxon>
        <taxon>Hemiptera</taxon>
        <taxon>Heteroptera</taxon>
        <taxon>Panheteroptera</taxon>
        <taxon>Cimicomorpha</taxon>
        <taxon>Reduviidae</taxon>
        <taxon>Harpactorinae</taxon>
        <taxon>Harpactorini</taxon>
        <taxon>Rhynocoris</taxon>
    </lineage>
</organism>
<reference evidence="1 2" key="1">
    <citation type="submission" date="2022-12" db="EMBL/GenBank/DDBJ databases">
        <title>Chromosome-level genome assembly of true bugs.</title>
        <authorList>
            <person name="Ma L."/>
            <person name="Li H."/>
        </authorList>
    </citation>
    <scope>NUCLEOTIDE SEQUENCE [LARGE SCALE GENOMIC DNA]</scope>
    <source>
        <strain evidence="1">Lab_2022b</strain>
    </source>
</reference>
<dbReference type="AlphaFoldDB" id="A0AAW1CS55"/>
<gene>
    <name evidence="1" type="ORF">O3M35_003593</name>
</gene>
<dbReference type="EMBL" id="JAPXFL010000012">
    <property type="protein sequence ID" value="KAK9499080.1"/>
    <property type="molecule type" value="Genomic_DNA"/>
</dbReference>
<proteinExistence type="predicted"/>
<evidence type="ECO:0000313" key="2">
    <source>
        <dbReference type="Proteomes" id="UP001461498"/>
    </source>
</evidence>
<protein>
    <submittedName>
        <fullName evidence="1">Uncharacterized protein</fullName>
    </submittedName>
</protein>
<name>A0AAW1CS55_9HEMI</name>
<accession>A0AAW1CS55</accession>
<dbReference type="Proteomes" id="UP001461498">
    <property type="component" value="Unassembled WGS sequence"/>
</dbReference>
<evidence type="ECO:0000313" key="1">
    <source>
        <dbReference type="EMBL" id="KAK9499080.1"/>
    </source>
</evidence>
<sequence>MLLNLEICCTIESCFKTIFTLNPYSCMISFTIIDRVTLNIGLIPILYLQINYTPFNNGYMFNYFIYESPIISVRWNYGAEYFVTSLTALFGKNAGKFCVLGKLGSVMVSNLETRKFVCNKA</sequence>